<dbReference type="PROSITE" id="PS00027">
    <property type="entry name" value="HOMEOBOX_1"/>
    <property type="match status" value="1"/>
</dbReference>
<feature type="domain" description="Homeobox" evidence="8">
    <location>
        <begin position="240"/>
        <end position="300"/>
    </location>
</feature>
<dbReference type="CDD" id="cd00086">
    <property type="entry name" value="homeodomain"/>
    <property type="match status" value="1"/>
</dbReference>
<dbReference type="InterPro" id="IPR017970">
    <property type="entry name" value="Homeobox_CS"/>
</dbReference>
<dbReference type="InterPro" id="IPR001356">
    <property type="entry name" value="HD"/>
</dbReference>
<dbReference type="GO" id="GO:0000978">
    <property type="term" value="F:RNA polymerase II cis-regulatory region sequence-specific DNA binding"/>
    <property type="evidence" value="ECO:0007669"/>
    <property type="project" value="TreeGrafter"/>
</dbReference>
<keyword evidence="3 5" id="KW-0371">Homeobox</keyword>
<evidence type="ECO:0000313" key="10">
    <source>
        <dbReference type="Proteomes" id="UP000827092"/>
    </source>
</evidence>
<evidence type="ECO:0000256" key="7">
    <source>
        <dbReference type="SAM" id="MobiDB-lite"/>
    </source>
</evidence>
<dbReference type="SMART" id="SM00389">
    <property type="entry name" value="HOX"/>
    <property type="match status" value="1"/>
</dbReference>
<comment type="caution">
    <text evidence="9">The sequence shown here is derived from an EMBL/GenBank/DDBJ whole genome shotgun (WGS) entry which is preliminary data.</text>
</comment>
<evidence type="ECO:0000259" key="8">
    <source>
        <dbReference type="PROSITE" id="PS50071"/>
    </source>
</evidence>
<accession>A0AAV6UK06</accession>
<dbReference type="GO" id="GO:0005634">
    <property type="term" value="C:nucleus"/>
    <property type="evidence" value="ECO:0007669"/>
    <property type="project" value="UniProtKB-SubCell"/>
</dbReference>
<dbReference type="PROSITE" id="PS50071">
    <property type="entry name" value="HOMEOBOX_2"/>
    <property type="match status" value="1"/>
</dbReference>
<gene>
    <name evidence="9" type="ORF">JTE90_002331</name>
</gene>
<feature type="region of interest" description="Disordered" evidence="7">
    <location>
        <begin position="51"/>
        <end position="77"/>
    </location>
</feature>
<keyword evidence="4 5" id="KW-0539">Nucleus</keyword>
<dbReference type="GO" id="GO:0000981">
    <property type="term" value="F:DNA-binding transcription factor activity, RNA polymerase II-specific"/>
    <property type="evidence" value="ECO:0007669"/>
    <property type="project" value="InterPro"/>
</dbReference>
<feature type="compositionally biased region" description="Polar residues" evidence="7">
    <location>
        <begin position="22"/>
        <end position="32"/>
    </location>
</feature>
<dbReference type="InterPro" id="IPR020479">
    <property type="entry name" value="HD_metazoa"/>
</dbReference>
<evidence type="ECO:0000256" key="4">
    <source>
        <dbReference type="ARBA" id="ARBA00023242"/>
    </source>
</evidence>
<proteinExistence type="predicted"/>
<evidence type="ECO:0000256" key="6">
    <source>
        <dbReference type="RuleBase" id="RU000682"/>
    </source>
</evidence>
<evidence type="ECO:0000256" key="2">
    <source>
        <dbReference type="ARBA" id="ARBA00023125"/>
    </source>
</evidence>
<dbReference type="AlphaFoldDB" id="A0AAV6UK06"/>
<dbReference type="SUPFAM" id="SSF46689">
    <property type="entry name" value="Homeodomain-like"/>
    <property type="match status" value="1"/>
</dbReference>
<comment type="subcellular location">
    <subcellularLocation>
        <location evidence="1 5 6">Nucleus</location>
    </subcellularLocation>
</comment>
<evidence type="ECO:0000256" key="5">
    <source>
        <dbReference type="PROSITE-ProRule" id="PRU00108"/>
    </source>
</evidence>
<dbReference type="GO" id="GO:0030154">
    <property type="term" value="P:cell differentiation"/>
    <property type="evidence" value="ECO:0007669"/>
    <property type="project" value="TreeGrafter"/>
</dbReference>
<dbReference type="Proteomes" id="UP000827092">
    <property type="component" value="Unassembled WGS sequence"/>
</dbReference>
<dbReference type="EMBL" id="JAFNEN010000372">
    <property type="protein sequence ID" value="KAG8184484.1"/>
    <property type="molecule type" value="Genomic_DNA"/>
</dbReference>
<protein>
    <recommendedName>
        <fullName evidence="8">Homeobox domain-containing protein</fullName>
    </recommendedName>
</protein>
<evidence type="ECO:0000256" key="3">
    <source>
        <dbReference type="ARBA" id="ARBA00023155"/>
    </source>
</evidence>
<dbReference type="PANTHER" id="PTHR24324">
    <property type="entry name" value="HOMEOBOX PROTEIN HHEX"/>
    <property type="match status" value="1"/>
</dbReference>
<evidence type="ECO:0000313" key="9">
    <source>
        <dbReference type="EMBL" id="KAG8184484.1"/>
    </source>
</evidence>
<feature type="region of interest" description="Disordered" evidence="7">
    <location>
        <begin position="1"/>
        <end position="32"/>
    </location>
</feature>
<dbReference type="InterPro" id="IPR009057">
    <property type="entry name" value="Homeodomain-like_sf"/>
</dbReference>
<dbReference type="PRINTS" id="PR00024">
    <property type="entry name" value="HOMEOBOX"/>
</dbReference>
<organism evidence="9 10">
    <name type="scientific">Oedothorax gibbosus</name>
    <dbReference type="NCBI Taxonomy" id="931172"/>
    <lineage>
        <taxon>Eukaryota</taxon>
        <taxon>Metazoa</taxon>
        <taxon>Ecdysozoa</taxon>
        <taxon>Arthropoda</taxon>
        <taxon>Chelicerata</taxon>
        <taxon>Arachnida</taxon>
        <taxon>Araneae</taxon>
        <taxon>Araneomorphae</taxon>
        <taxon>Entelegynae</taxon>
        <taxon>Araneoidea</taxon>
        <taxon>Linyphiidae</taxon>
        <taxon>Erigoninae</taxon>
        <taxon>Oedothorax</taxon>
    </lineage>
</organism>
<feature type="compositionally biased region" description="Basic and acidic residues" evidence="7">
    <location>
        <begin position="1"/>
        <end position="14"/>
    </location>
</feature>
<sequence length="339" mass="38097">MNRNSEPTEKEERKTKKSTISLKLQMTTDQRPSSSFMIEDILGSKKISRSLSLPGTSRSVKDRSIQFSPTAPKKSNTIHQVKNSSGHLDKSYINQLVKDGSMRLTPDHAIISDPTRHPIKPTPMVLSPLCSGFMNFGLYSPVGLSPPAAYYHNQGHNVFSFPPNDLLSPIDNGVFSIRNGQVVRSTVVHASNHLEFANAMHKPSSAIVQQGSFVAIPNLQSDCPSGRPLVWKHVLHRNSPKRKGGQIRFTSDQTGKLEKMFADQKYLSPTERKRLASGLRLTERQVKTWFQNRRAKWRRLKQEHSSRVLSPLSDASNAHLLRQEVIHFANRDDCRSSSA</sequence>
<evidence type="ECO:0000256" key="1">
    <source>
        <dbReference type="ARBA" id="ARBA00004123"/>
    </source>
</evidence>
<feature type="DNA-binding region" description="Homeobox" evidence="5">
    <location>
        <begin position="242"/>
        <end position="301"/>
    </location>
</feature>
<feature type="compositionally biased region" description="Polar residues" evidence="7">
    <location>
        <begin position="65"/>
        <end position="77"/>
    </location>
</feature>
<name>A0AAV6UK06_9ARAC</name>
<keyword evidence="10" id="KW-1185">Reference proteome</keyword>
<dbReference type="Pfam" id="PF00046">
    <property type="entry name" value="Homeodomain"/>
    <property type="match status" value="1"/>
</dbReference>
<dbReference type="Gene3D" id="1.10.10.60">
    <property type="entry name" value="Homeodomain-like"/>
    <property type="match status" value="1"/>
</dbReference>
<dbReference type="PANTHER" id="PTHR24324:SF5">
    <property type="entry name" value="HEMATOPOIETICALLY-EXPRESSED HOMEOBOX PROTEIN HHEX"/>
    <property type="match status" value="1"/>
</dbReference>
<dbReference type="InterPro" id="IPR051000">
    <property type="entry name" value="Homeobox_DNA-bind_prot"/>
</dbReference>
<keyword evidence="2 5" id="KW-0238">DNA-binding</keyword>
<reference evidence="9 10" key="1">
    <citation type="journal article" date="2022" name="Nat. Ecol. Evol.">
        <title>A masculinizing supergene underlies an exaggerated male reproductive morph in a spider.</title>
        <authorList>
            <person name="Hendrickx F."/>
            <person name="De Corte Z."/>
            <person name="Sonet G."/>
            <person name="Van Belleghem S.M."/>
            <person name="Kostlbacher S."/>
            <person name="Vangestel C."/>
        </authorList>
    </citation>
    <scope>NUCLEOTIDE SEQUENCE [LARGE SCALE GENOMIC DNA]</scope>
    <source>
        <strain evidence="9">W744_W776</strain>
    </source>
</reference>